<feature type="transmembrane region" description="Helical" evidence="11">
    <location>
        <begin position="1502"/>
        <end position="1522"/>
    </location>
</feature>
<evidence type="ECO:0000256" key="6">
    <source>
        <dbReference type="ARBA" id="ARBA00022692"/>
    </source>
</evidence>
<keyword evidence="8 11" id="KW-1133">Transmembrane helix</keyword>
<dbReference type="Gene3D" id="1.50.10.10">
    <property type="match status" value="1"/>
</dbReference>
<dbReference type="Pfam" id="PF17390">
    <property type="entry name" value="Bac_rhamnosid_C"/>
    <property type="match status" value="1"/>
</dbReference>
<keyword evidence="9" id="KW-0560">Oxidoreductase</keyword>
<accession>A0A8H4RWE5</accession>
<dbReference type="Pfam" id="PF00248">
    <property type="entry name" value="Aldo_ket_red"/>
    <property type="match status" value="1"/>
</dbReference>
<dbReference type="InterPro" id="IPR013783">
    <property type="entry name" value="Ig-like_fold"/>
</dbReference>
<organism evidence="13 14">
    <name type="scientific">Cudoniella acicularis</name>
    <dbReference type="NCBI Taxonomy" id="354080"/>
    <lineage>
        <taxon>Eukaryota</taxon>
        <taxon>Fungi</taxon>
        <taxon>Dikarya</taxon>
        <taxon>Ascomycota</taxon>
        <taxon>Pezizomycotina</taxon>
        <taxon>Leotiomycetes</taxon>
        <taxon>Helotiales</taxon>
        <taxon>Tricladiaceae</taxon>
        <taxon>Cudoniella</taxon>
    </lineage>
</organism>
<evidence type="ECO:0000313" key="14">
    <source>
        <dbReference type="Proteomes" id="UP000566819"/>
    </source>
</evidence>
<dbReference type="SUPFAM" id="SSF48208">
    <property type="entry name" value="Six-hairpin glycosidases"/>
    <property type="match status" value="1"/>
</dbReference>
<protein>
    <recommendedName>
        <fullName evidence="4">alpha-L-rhamnosidase</fullName>
        <ecNumber evidence="4">3.2.1.40</ecNumber>
    </recommendedName>
</protein>
<dbReference type="InterPro" id="IPR013737">
    <property type="entry name" value="Bac_rhamnosid_N"/>
</dbReference>
<feature type="transmembrane region" description="Helical" evidence="11">
    <location>
        <begin position="1793"/>
        <end position="1811"/>
    </location>
</feature>
<reference evidence="13 14" key="1">
    <citation type="submission" date="2020-03" db="EMBL/GenBank/DDBJ databases">
        <title>Draft Genome Sequence of Cudoniella acicularis.</title>
        <authorList>
            <person name="Buettner E."/>
            <person name="Kellner H."/>
        </authorList>
    </citation>
    <scope>NUCLEOTIDE SEQUENCE [LARGE SCALE GENOMIC DNA]</scope>
    <source>
        <strain evidence="13 14">DSM 108380</strain>
    </source>
</reference>
<name>A0A8H4RWE5_9HELO</name>
<evidence type="ECO:0000256" key="3">
    <source>
        <dbReference type="ARBA" id="ARBA00010992"/>
    </source>
</evidence>
<dbReference type="InterPro" id="IPR035398">
    <property type="entry name" value="Bac_rhamnosid_C"/>
</dbReference>
<dbReference type="Gene3D" id="1.20.1250.20">
    <property type="entry name" value="MFS general substrate transporter like domains"/>
    <property type="match status" value="1"/>
</dbReference>
<feature type="transmembrane region" description="Helical" evidence="11">
    <location>
        <begin position="1441"/>
        <end position="1459"/>
    </location>
</feature>
<dbReference type="GO" id="GO:0016491">
    <property type="term" value="F:oxidoreductase activity"/>
    <property type="evidence" value="ECO:0007669"/>
    <property type="project" value="UniProtKB-KW"/>
</dbReference>
<feature type="domain" description="Major facilitator superfamily (MFS) profile" evidence="12">
    <location>
        <begin position="1372"/>
        <end position="1815"/>
    </location>
</feature>
<dbReference type="EMBL" id="JAAMPI010000030">
    <property type="protein sequence ID" value="KAF4637234.1"/>
    <property type="molecule type" value="Genomic_DNA"/>
</dbReference>
<dbReference type="PROSITE" id="PS50850">
    <property type="entry name" value="MFS"/>
    <property type="match status" value="1"/>
</dbReference>
<evidence type="ECO:0000259" key="12">
    <source>
        <dbReference type="PROSITE" id="PS50850"/>
    </source>
</evidence>
<dbReference type="Gene3D" id="2.60.120.260">
    <property type="entry name" value="Galactose-binding domain-like"/>
    <property type="match status" value="2"/>
</dbReference>
<dbReference type="GO" id="GO:0030596">
    <property type="term" value="F:alpha-L-rhamnosidase activity"/>
    <property type="evidence" value="ECO:0007669"/>
    <property type="project" value="UniProtKB-EC"/>
</dbReference>
<dbReference type="OrthoDB" id="686384at2759"/>
<keyword evidence="14" id="KW-1185">Reference proteome</keyword>
<dbReference type="PROSITE" id="PS00216">
    <property type="entry name" value="SUGAR_TRANSPORT_1"/>
    <property type="match status" value="1"/>
</dbReference>
<dbReference type="Pfam" id="PF08531">
    <property type="entry name" value="Bac_rhamnosid_N"/>
    <property type="match status" value="1"/>
</dbReference>
<gene>
    <name evidence="13" type="ORF">G7Y89_g850</name>
</gene>
<dbReference type="InterPro" id="IPR003663">
    <property type="entry name" value="Sugar/inositol_transpt"/>
</dbReference>
<dbReference type="FunFam" id="1.20.1250.20:FF:000134">
    <property type="entry name" value="MFS sugar transporter protein"/>
    <property type="match status" value="1"/>
</dbReference>
<feature type="transmembrane region" description="Helical" evidence="11">
    <location>
        <begin position="1534"/>
        <end position="1552"/>
    </location>
</feature>
<dbReference type="InterPro" id="IPR016007">
    <property type="entry name" value="Alpha_rhamnosid"/>
</dbReference>
<dbReference type="InterPro" id="IPR035396">
    <property type="entry name" value="Bac_rhamnosid6H"/>
</dbReference>
<evidence type="ECO:0000256" key="10">
    <source>
        <dbReference type="ARBA" id="ARBA00023136"/>
    </source>
</evidence>
<dbReference type="SUPFAM" id="SSF103473">
    <property type="entry name" value="MFS general substrate transporter"/>
    <property type="match status" value="1"/>
</dbReference>
<comment type="catalytic activity">
    <reaction evidence="1">
        <text>Hydrolysis of terminal non-reducing alpha-L-rhamnose residues in alpha-L-rhamnosides.</text>
        <dbReference type="EC" id="3.2.1.40"/>
    </reaction>
</comment>
<dbReference type="InterPro" id="IPR005828">
    <property type="entry name" value="MFS_sugar_transport-like"/>
</dbReference>
<dbReference type="InterPro" id="IPR008928">
    <property type="entry name" value="6-hairpin_glycosidase_sf"/>
</dbReference>
<dbReference type="Gene3D" id="3.20.20.100">
    <property type="entry name" value="NADP-dependent oxidoreductase domain"/>
    <property type="match status" value="1"/>
</dbReference>
<dbReference type="SUPFAM" id="SSF55298">
    <property type="entry name" value="YjgF-like"/>
    <property type="match status" value="1"/>
</dbReference>
<feature type="transmembrane region" description="Helical" evidence="11">
    <location>
        <begin position="1724"/>
        <end position="1750"/>
    </location>
</feature>
<dbReference type="InterPro" id="IPR036812">
    <property type="entry name" value="NAD(P)_OxRdtase_dom_sf"/>
</dbReference>
<dbReference type="InterPro" id="IPR008902">
    <property type="entry name" value="Rhamnosid_concanavalin"/>
</dbReference>
<comment type="similarity">
    <text evidence="3">Belongs to the major facilitator superfamily. Sugar transporter (TC 2.A.1.1) family.</text>
</comment>
<dbReference type="Gene3D" id="2.60.420.10">
    <property type="entry name" value="Maltose phosphorylase, domain 3"/>
    <property type="match status" value="1"/>
</dbReference>
<proteinExistence type="inferred from homology"/>
<dbReference type="CDD" id="cd06154">
    <property type="entry name" value="YjgF_YER057c_UK114_like_6"/>
    <property type="match status" value="1"/>
</dbReference>
<comment type="caution">
    <text evidence="13">The sequence shown here is derived from an EMBL/GenBank/DDBJ whole genome shotgun (WGS) entry which is preliminary data.</text>
</comment>
<dbReference type="InterPro" id="IPR036259">
    <property type="entry name" value="MFS_trans_sf"/>
</dbReference>
<dbReference type="Pfam" id="PF17389">
    <property type="entry name" value="Bac_rhamnosid6H"/>
    <property type="match status" value="1"/>
</dbReference>
<dbReference type="Proteomes" id="UP000566819">
    <property type="component" value="Unassembled WGS sequence"/>
</dbReference>
<evidence type="ECO:0000256" key="9">
    <source>
        <dbReference type="ARBA" id="ARBA00023002"/>
    </source>
</evidence>
<dbReference type="Pfam" id="PF05592">
    <property type="entry name" value="Bac_rhamnosid"/>
    <property type="match status" value="1"/>
</dbReference>
<evidence type="ECO:0000256" key="2">
    <source>
        <dbReference type="ARBA" id="ARBA00004141"/>
    </source>
</evidence>
<dbReference type="Gene3D" id="2.60.40.10">
    <property type="entry name" value="Immunoglobulins"/>
    <property type="match status" value="1"/>
</dbReference>
<evidence type="ECO:0000256" key="8">
    <source>
        <dbReference type="ARBA" id="ARBA00022989"/>
    </source>
</evidence>
<dbReference type="InterPro" id="IPR012341">
    <property type="entry name" value="6hp_glycosidase-like_sf"/>
</dbReference>
<dbReference type="InterPro" id="IPR006175">
    <property type="entry name" value="YjgF/YER057c/UK114"/>
</dbReference>
<dbReference type="Pfam" id="PF01042">
    <property type="entry name" value="Ribonuc_L-PSP"/>
    <property type="match status" value="1"/>
</dbReference>
<evidence type="ECO:0000256" key="1">
    <source>
        <dbReference type="ARBA" id="ARBA00001445"/>
    </source>
</evidence>
<dbReference type="SUPFAM" id="SSF51430">
    <property type="entry name" value="NAD(P)-linked oxidoreductase"/>
    <property type="match status" value="1"/>
</dbReference>
<keyword evidence="6 11" id="KW-0812">Transmembrane</keyword>
<evidence type="ECO:0000256" key="4">
    <source>
        <dbReference type="ARBA" id="ARBA00012652"/>
    </source>
</evidence>
<keyword evidence="5" id="KW-0813">Transport</keyword>
<evidence type="ECO:0000256" key="11">
    <source>
        <dbReference type="SAM" id="Phobius"/>
    </source>
</evidence>
<keyword evidence="7" id="KW-0378">Hydrolase</keyword>
<dbReference type="PROSITE" id="PS00217">
    <property type="entry name" value="SUGAR_TRANSPORT_2"/>
    <property type="match status" value="1"/>
</dbReference>
<evidence type="ECO:0000313" key="13">
    <source>
        <dbReference type="EMBL" id="KAF4637234.1"/>
    </source>
</evidence>
<dbReference type="InterPro" id="IPR035959">
    <property type="entry name" value="RutC-like_sf"/>
</dbReference>
<comment type="subcellular location">
    <subcellularLocation>
        <location evidence="2">Membrane</location>
        <topology evidence="2">Multi-pass membrane protein</topology>
    </subcellularLocation>
</comment>
<dbReference type="NCBIfam" id="TIGR00879">
    <property type="entry name" value="SP"/>
    <property type="match status" value="1"/>
</dbReference>
<dbReference type="PRINTS" id="PR00171">
    <property type="entry name" value="SUGRTRNSPORT"/>
</dbReference>
<dbReference type="GO" id="GO:0005975">
    <property type="term" value="P:carbohydrate metabolic process"/>
    <property type="evidence" value="ECO:0007669"/>
    <property type="project" value="InterPro"/>
</dbReference>
<evidence type="ECO:0000256" key="5">
    <source>
        <dbReference type="ARBA" id="ARBA00022448"/>
    </source>
</evidence>
<dbReference type="EC" id="3.2.1.40" evidence="4"/>
<feature type="transmembrane region" description="Helical" evidence="11">
    <location>
        <begin position="1465"/>
        <end position="1490"/>
    </location>
</feature>
<sequence length="1872" mass="206798">MDTTTVRPERTIIGVTLEIPRMISGLWQLAGGHHKDVKIADASNAIESLIKAGLECFDMADHYGDAELVVGHHNANSQLPLTAFTKWCPQENGVKTFGNAEKAIDLALSRLSQKQIAILQYHAWDYSDDTFIHNLTHLRTMQKQGKIAHIGLTNTNTAHLKMLLDSGFTIATNQVPCSVIDRRITRGGLDNLCIERDVGLLCYGTLLGGFLSEKWVGKPEPEDINELNWSLRKYLRFIWAAGGWDAYQGILKALDIIGKKHSVPISAVATRYVLDIPSVKAVIVGSRLSSKSEAYITSNLKAFSFKLDAEDNALIAKAQDALSDLPGDCGDEYRRPPYLTAAGDMSHHLEETDRSRQVRDAIAKGQRVEYTSGSKWESIAGYCRAVRIGNMIHVSGTTPNSPVAEIPAIGGSSVGSQTVWILDIIEGALKALGSSMKDVVRTRLLVEDLKDCEEVSRAHGWRFGCEGILPSNTLVKAGIVGEAMLVEIETWAVNSNTKPILKPQTHNGISVDNWEQSSYDIEIAPTTGDGGEPPASNTFHVKSLESVLVPWPGSTLPSREAACVRVRSYSLAGVPTGWSPWSKVETALLEEKEWRAKFITAGSRFQAIGDTLRPVKFVKSFSLPTGKSVTKARLYITSLGVYEASINGSQVGDHVLAPGWTSYKHRLSYQTFDVTQLLHEGEDNIMLVEVGEGWYAGRLGFRGGRRYIYDDELAAMAQLEVYFDTRNIWSLCTDQSWKCMASAIVKSELYDGEVYDMREETTDWNTLSGEVRVLPDPTSKLIGLDAPPVRITGKVEPTDIFTSKSGKIIIDFGQNLVGVVQVRSLHTPLGHKVSLVHAEALENGELALRPLRFAKCTDSIISSGQKLEGWYPKFTFHGFRYVQVNGWFGTPLKADFTALVLHTDMRRRGWFACSDPLVNRLHENIVWSMRGNFLSIPTDCPQRDERLGWTGDIQVFCPTATFLYDTVGMLSSWLDDLSSEQLAEDNILGIPGLVIPDVLPKERKRMPQAIWHDVIVLTPWDLYTASGDSTILSRQFLSMSAWVDKTIRRGPDGLCDPKVWQLGDWLDPAAPPEEPGRGRTDGTFVADAYLVHVTSTLAAVCRILGLVDEAARYESEAAKLKETFQHKYITPYGLLANNTQTAVSLALRFSLYPGRNPEQLVVAATSLGRLVRDSKFRIATGFAGTPVICHALTQTGQTQLAYRMLLEKHCPSWLYPVTMGATTVWERWDSMLPDGTINPGEMTSFNHYALGAVAGWLYDTVGGISSEDGWRTVQVCPKPGGSIWNANVSFEGPYGLVKSSWSIEGGVFRLEILIPPNSKAVVVLPGKQIDERNDKATSIVVGSGVHAFSSNYEAGQWPPELTQETFMATRLCDCLAAACFIMVGFDAAVFNAIQTNMHWLDWFNTPKGNLLGIVNTSANIGAIVAGWFLASPTADRFGRRVGIATGCFFTVVAAIFQAFGPHHKLGYFIAGRVFIGLGQGFVTTAGPVYIGEITPSDIRGTVMSIWQVNFAIGSFIAYWINYILAQHNDTLGNWVWKMVVLFQLVTPVLILLQLPFIPESPRWYVQHGDRIEDARKALRRVRATDEEIEIEILGIREAITFEKEVITGSYHALWKDKSVRKRLFLGSIINIGQQLSGQGTLAQYSSTIYKKIWTSTQTINLINALNATFSILFTLNATWTVDRYGRKFLLVVGAVGMGVCMLLVAVIGLETPNTATGTKTESVGIAIVAMLFLFILFYKPSWGATVWIWTSEVFSMNVRTQAVGMCIQMQNVASCIFNQFFPTFYTNCGLKSFFFFMTCNFLLAIFVYFCIPETKKASLEEMDALFGGANHTEKGGDLIYVENKRHSTVGGNNATVETIETIKVPGENSAAN</sequence>
<dbReference type="Pfam" id="PF00083">
    <property type="entry name" value="Sugar_tr"/>
    <property type="match status" value="1"/>
</dbReference>
<feature type="transmembrane region" description="Helical" evidence="11">
    <location>
        <begin position="1410"/>
        <end position="1429"/>
    </location>
</feature>
<dbReference type="CDD" id="cd19101">
    <property type="entry name" value="AKR_unchar"/>
    <property type="match status" value="1"/>
</dbReference>
<feature type="transmembrane region" description="Helical" evidence="11">
    <location>
        <begin position="1688"/>
        <end position="1709"/>
    </location>
</feature>
<dbReference type="PANTHER" id="PTHR33307:SF6">
    <property type="entry name" value="ALPHA-RHAMNOSIDASE (EUROFUNG)-RELATED"/>
    <property type="match status" value="1"/>
</dbReference>
<dbReference type="InterPro" id="IPR023210">
    <property type="entry name" value="NADP_OxRdtase_dom"/>
</dbReference>
<keyword evidence="10 11" id="KW-0472">Membrane</keyword>
<dbReference type="GO" id="GO:0016020">
    <property type="term" value="C:membrane"/>
    <property type="evidence" value="ECO:0007669"/>
    <property type="project" value="UniProtKB-SubCell"/>
</dbReference>
<dbReference type="Pfam" id="PF25788">
    <property type="entry name" value="Ig_Rha78A_N"/>
    <property type="match status" value="1"/>
</dbReference>
<evidence type="ECO:0000256" key="7">
    <source>
        <dbReference type="ARBA" id="ARBA00022801"/>
    </source>
</evidence>
<dbReference type="Gene3D" id="3.30.1330.40">
    <property type="entry name" value="RutC-like"/>
    <property type="match status" value="1"/>
</dbReference>
<dbReference type="InterPro" id="IPR020846">
    <property type="entry name" value="MFS_dom"/>
</dbReference>
<dbReference type="PANTHER" id="PTHR33307">
    <property type="entry name" value="ALPHA-RHAMNOSIDASE (EUROFUNG)"/>
    <property type="match status" value="1"/>
</dbReference>
<dbReference type="InterPro" id="IPR005829">
    <property type="entry name" value="Sugar_transporter_CS"/>
</dbReference>
<dbReference type="GO" id="GO:0022857">
    <property type="term" value="F:transmembrane transporter activity"/>
    <property type="evidence" value="ECO:0007669"/>
    <property type="project" value="InterPro"/>
</dbReference>